<dbReference type="Proteomes" id="UP000504637">
    <property type="component" value="Unplaced"/>
</dbReference>
<evidence type="ECO:0000313" key="2">
    <source>
        <dbReference type="RefSeq" id="XP_033462411.1"/>
    </source>
</evidence>
<protein>
    <submittedName>
        <fullName evidence="2">Uncharacterized protein</fullName>
    </submittedName>
</protein>
<reference evidence="2" key="1">
    <citation type="submission" date="2020-01" db="EMBL/GenBank/DDBJ databases">
        <authorList>
            <consortium name="DOE Joint Genome Institute"/>
            <person name="Haridas S."/>
            <person name="Albert R."/>
            <person name="Binder M."/>
            <person name="Bloem J."/>
            <person name="Labutti K."/>
            <person name="Salamov A."/>
            <person name="Andreopoulos B."/>
            <person name="Baker S.E."/>
            <person name="Barry K."/>
            <person name="Bills G."/>
            <person name="Bluhm B.H."/>
            <person name="Cannon C."/>
            <person name="Castanera R."/>
            <person name="Culley D.E."/>
            <person name="Daum C."/>
            <person name="Ezra D."/>
            <person name="Gonzalez J.B."/>
            <person name="Henrissat B."/>
            <person name="Kuo A."/>
            <person name="Liang C."/>
            <person name="Lipzen A."/>
            <person name="Lutzoni F."/>
            <person name="Magnuson J."/>
            <person name="Mondo S."/>
            <person name="Nolan M."/>
            <person name="Ohm R."/>
            <person name="Pangilinan J."/>
            <person name="Park H.-J."/>
            <person name="Ramirez L."/>
            <person name="Alfaro M."/>
            <person name="Sun H."/>
            <person name="Tritt A."/>
            <person name="Yoshinaga Y."/>
            <person name="Zwiers L.-H."/>
            <person name="Turgeon B.G."/>
            <person name="Goodwin S.B."/>
            <person name="Spatafora J.W."/>
            <person name="Crous P.W."/>
            <person name="Grigoriev I.V."/>
        </authorList>
    </citation>
    <scope>NUCLEOTIDE SEQUENCE</scope>
    <source>
        <strain evidence="2">CBS 342.82</strain>
    </source>
</reference>
<keyword evidence="1" id="KW-1185">Reference proteome</keyword>
<reference evidence="2" key="2">
    <citation type="submission" date="2020-04" db="EMBL/GenBank/DDBJ databases">
        <authorList>
            <consortium name="NCBI Genome Project"/>
        </authorList>
    </citation>
    <scope>NUCLEOTIDE SEQUENCE</scope>
    <source>
        <strain evidence="2">CBS 342.82</strain>
    </source>
</reference>
<organism evidence="2">
    <name type="scientific">Dissoconium aciculare CBS 342.82</name>
    <dbReference type="NCBI Taxonomy" id="1314786"/>
    <lineage>
        <taxon>Eukaryota</taxon>
        <taxon>Fungi</taxon>
        <taxon>Dikarya</taxon>
        <taxon>Ascomycota</taxon>
        <taxon>Pezizomycotina</taxon>
        <taxon>Dothideomycetes</taxon>
        <taxon>Dothideomycetidae</taxon>
        <taxon>Mycosphaerellales</taxon>
        <taxon>Dissoconiaceae</taxon>
        <taxon>Dissoconium</taxon>
    </lineage>
</organism>
<dbReference type="AlphaFoldDB" id="A0A6J3MBJ5"/>
<dbReference type="RefSeq" id="XP_033462411.1">
    <property type="nucleotide sequence ID" value="XM_033599262.1"/>
</dbReference>
<name>A0A6J3MBJ5_9PEZI</name>
<evidence type="ECO:0000313" key="1">
    <source>
        <dbReference type="Proteomes" id="UP000504637"/>
    </source>
</evidence>
<dbReference type="GeneID" id="54357061"/>
<gene>
    <name evidence="2" type="ORF">K489DRAFT_156153</name>
</gene>
<reference evidence="2" key="3">
    <citation type="submission" date="2025-08" db="UniProtKB">
        <authorList>
            <consortium name="RefSeq"/>
        </authorList>
    </citation>
    <scope>IDENTIFICATION</scope>
    <source>
        <strain evidence="2">CBS 342.82</strain>
    </source>
</reference>
<sequence>MVTSGPQISFILNNFPRLRLKLSLRRTSPRHICCWMAIISVEILIVRRTGQWKLEGCCTIVKPTSHAPPISRATAAQSSDACVNPIRICVDWTISMCISETTQFARSSLSLSVSCRLAKARKRRPHAAHFARARTQHSFRPRPSRIEIHVTTDGTCQPTLLCNRTFPGPLL</sequence>
<accession>A0A6J3MBJ5</accession>
<proteinExistence type="predicted"/>